<feature type="domain" description="Phage tail fibre protein N-terminal" evidence="1">
    <location>
        <begin position="6"/>
        <end position="94"/>
    </location>
</feature>
<dbReference type="InterPro" id="IPR022225">
    <property type="entry name" value="Phage_tail_fibre_N"/>
</dbReference>
<evidence type="ECO:0000313" key="3">
    <source>
        <dbReference type="Proteomes" id="UP000288405"/>
    </source>
</evidence>
<keyword evidence="3" id="KW-1185">Reference proteome</keyword>
<comment type="caution">
    <text evidence="2">The sequence shown here is derived from an EMBL/GenBank/DDBJ whole genome shotgun (WGS) entry which is preliminary data.</text>
</comment>
<protein>
    <recommendedName>
        <fullName evidence="1">Phage tail fibre protein N-terminal domain-containing protein</fullName>
    </recommendedName>
</protein>
<dbReference type="PROSITE" id="PS51257">
    <property type="entry name" value="PROKAR_LIPOPROTEIN"/>
    <property type="match status" value="1"/>
</dbReference>
<accession>A0A432WBD7</accession>
<dbReference type="Proteomes" id="UP000288405">
    <property type="component" value="Unassembled WGS sequence"/>
</dbReference>
<proteinExistence type="predicted"/>
<evidence type="ECO:0000313" key="2">
    <source>
        <dbReference type="EMBL" id="RUO28196.1"/>
    </source>
</evidence>
<dbReference type="OrthoDB" id="8596123at2"/>
<reference evidence="2 3" key="1">
    <citation type="journal article" date="2011" name="Front. Microbiol.">
        <title>Genomic signatures of strain selection and enhancement in Bacillus atrophaeus var. globigii, a historical biowarfare simulant.</title>
        <authorList>
            <person name="Gibbons H.S."/>
            <person name="Broomall S.M."/>
            <person name="McNew L.A."/>
            <person name="Daligault H."/>
            <person name="Chapman C."/>
            <person name="Bruce D."/>
            <person name="Karavis M."/>
            <person name="Krepps M."/>
            <person name="McGregor P.A."/>
            <person name="Hong C."/>
            <person name="Park K.H."/>
            <person name="Akmal A."/>
            <person name="Feldman A."/>
            <person name="Lin J.S."/>
            <person name="Chang W.E."/>
            <person name="Higgs B.W."/>
            <person name="Demirev P."/>
            <person name="Lindquist J."/>
            <person name="Liem A."/>
            <person name="Fochler E."/>
            <person name="Read T.D."/>
            <person name="Tapia R."/>
            <person name="Johnson S."/>
            <person name="Bishop-Lilly K.A."/>
            <person name="Detter C."/>
            <person name="Han C."/>
            <person name="Sozhamannan S."/>
            <person name="Rosenzweig C.N."/>
            <person name="Skowronski E.W."/>
        </authorList>
    </citation>
    <scope>NUCLEOTIDE SEQUENCE [LARGE SCALE GENOMIC DNA]</scope>
    <source>
        <strain evidence="2 3">GYP-17</strain>
    </source>
</reference>
<dbReference type="EMBL" id="PIPM01000016">
    <property type="protein sequence ID" value="RUO28196.1"/>
    <property type="molecule type" value="Genomic_DNA"/>
</dbReference>
<evidence type="ECO:0000259" key="1">
    <source>
        <dbReference type="Pfam" id="PF12571"/>
    </source>
</evidence>
<gene>
    <name evidence="2" type="ORF">CWE11_10835</name>
</gene>
<dbReference type="AlphaFoldDB" id="A0A432WBD7"/>
<dbReference type="RefSeq" id="WP_126777646.1">
    <property type="nucleotide sequence ID" value="NZ_PIPM01000016.1"/>
</dbReference>
<dbReference type="Pfam" id="PF12571">
    <property type="entry name" value="Phage_tail_fib"/>
    <property type="match status" value="1"/>
</dbReference>
<sequence>MALKLQFTQQGLAACLDAQSKGLKAEITHMAFGDAAYNPSQNQTQLNNERERIEINDWQDGGQNMRMAGVFDGELEYAIREIGIFLSDGTLLGVYSQSGKTLGYRTPAVKVIQWFTLNLSALPTNSVTVVVGAENLNLVLDAEFIAAAASFLNTGAAIIKNAHWNMQLSERIRTMEGSL</sequence>
<organism evidence="2 3">
    <name type="scientific">Aliidiomarina sanyensis</name>
    <dbReference type="NCBI Taxonomy" id="1249555"/>
    <lineage>
        <taxon>Bacteria</taxon>
        <taxon>Pseudomonadati</taxon>
        <taxon>Pseudomonadota</taxon>
        <taxon>Gammaproteobacteria</taxon>
        <taxon>Alteromonadales</taxon>
        <taxon>Idiomarinaceae</taxon>
        <taxon>Aliidiomarina</taxon>
    </lineage>
</organism>
<name>A0A432WBD7_9GAMM</name>